<dbReference type="EMBL" id="FZQB01000016">
    <property type="protein sequence ID" value="SNT76199.1"/>
    <property type="molecule type" value="Genomic_DNA"/>
</dbReference>
<name>A0A239Q0S4_9RHOB</name>
<evidence type="ECO:0000313" key="3">
    <source>
        <dbReference type="Proteomes" id="UP000198307"/>
    </source>
</evidence>
<evidence type="ECO:0000259" key="1">
    <source>
        <dbReference type="Pfam" id="PF05171"/>
    </source>
</evidence>
<dbReference type="Gene3D" id="3.40.1570.10">
    <property type="entry name" value="HemS/ChuS/ChuX like domains"/>
    <property type="match status" value="1"/>
</dbReference>
<evidence type="ECO:0000313" key="2">
    <source>
        <dbReference type="EMBL" id="SNT76199.1"/>
    </source>
</evidence>
<organism evidence="2 3">
    <name type="scientific">Paracoccus seriniphilus</name>
    <dbReference type="NCBI Taxonomy" id="184748"/>
    <lineage>
        <taxon>Bacteria</taxon>
        <taxon>Pseudomonadati</taxon>
        <taxon>Pseudomonadota</taxon>
        <taxon>Alphaproteobacteria</taxon>
        <taxon>Rhodobacterales</taxon>
        <taxon>Paracoccaceae</taxon>
        <taxon>Paracoccus</taxon>
    </lineage>
</organism>
<reference evidence="2 3" key="1">
    <citation type="submission" date="2017-07" db="EMBL/GenBank/DDBJ databases">
        <authorList>
            <person name="Sun Z.S."/>
            <person name="Albrecht U."/>
            <person name="Echele G."/>
            <person name="Lee C.C."/>
        </authorList>
    </citation>
    <scope>NUCLEOTIDE SEQUENCE [LARGE SCALE GENOMIC DNA]</scope>
    <source>
        <strain evidence="2 3">DSM 14827</strain>
    </source>
</reference>
<dbReference type="RefSeq" id="WP_245847350.1">
    <property type="nucleotide sequence ID" value="NZ_CP067130.1"/>
</dbReference>
<proteinExistence type="predicted"/>
<dbReference type="Pfam" id="PF05171">
    <property type="entry name" value="HemS"/>
    <property type="match status" value="1"/>
</dbReference>
<dbReference type="AlphaFoldDB" id="A0A239Q0S4"/>
<accession>A0A239Q0S4</accession>
<keyword evidence="3" id="KW-1185">Reference proteome</keyword>
<dbReference type="GO" id="GO:0006826">
    <property type="term" value="P:iron ion transport"/>
    <property type="evidence" value="ECO:0007669"/>
    <property type="project" value="InterPro"/>
</dbReference>
<feature type="domain" description="Haemin-degrading HemS/ChuX" evidence="1">
    <location>
        <begin position="3"/>
        <end position="109"/>
    </location>
</feature>
<sequence>MMMFEAIRDRDMQVMFFVGNRSCIEVHSGPMKDLRQMGPWLNVLDEGFNLHLCGDHLAEIRAVEKPTRRGPALSVEAFDSDGELIFQCFGMRQERNGDPEAWASLVAELPGEEGA</sequence>
<dbReference type="Proteomes" id="UP000198307">
    <property type="component" value="Unassembled WGS sequence"/>
</dbReference>
<dbReference type="InterPro" id="IPR007845">
    <property type="entry name" value="HemS/ChuX_dom"/>
</dbReference>
<dbReference type="InterPro" id="IPR053733">
    <property type="entry name" value="Heme_Transport_Util_sf"/>
</dbReference>
<protein>
    <submittedName>
        <fullName evidence="2">Haemin-degrading HemS.ChuX domain-containing protein</fullName>
    </submittedName>
</protein>
<gene>
    <name evidence="2" type="ORF">SAMN05444959_11664</name>
</gene>
<dbReference type="SUPFAM" id="SSF144064">
    <property type="entry name" value="Heme iron utilization protein-like"/>
    <property type="match status" value="1"/>
</dbReference>